<accession>A0A438KR06</accession>
<dbReference type="PROSITE" id="PS50146">
    <property type="entry name" value="DAGK"/>
    <property type="match status" value="1"/>
</dbReference>
<dbReference type="InterPro" id="IPR036691">
    <property type="entry name" value="Endo/exonu/phosph_ase_sf"/>
</dbReference>
<proteinExistence type="predicted"/>
<evidence type="ECO:0000256" key="4">
    <source>
        <dbReference type="ARBA" id="ARBA00022840"/>
    </source>
</evidence>
<feature type="region of interest" description="Disordered" evidence="5">
    <location>
        <begin position="1384"/>
        <end position="1447"/>
    </location>
</feature>
<feature type="domain" description="DAGKc" evidence="6">
    <location>
        <begin position="1116"/>
        <end position="1164"/>
    </location>
</feature>
<dbReference type="Gene3D" id="2.60.200.40">
    <property type="match status" value="1"/>
</dbReference>
<feature type="region of interest" description="Disordered" evidence="5">
    <location>
        <begin position="1"/>
        <end position="22"/>
    </location>
</feature>
<evidence type="ECO:0000256" key="1">
    <source>
        <dbReference type="ARBA" id="ARBA00022679"/>
    </source>
</evidence>
<dbReference type="EMBL" id="QGNW01000001">
    <property type="protein sequence ID" value="RVX23634.1"/>
    <property type="molecule type" value="Genomic_DNA"/>
</dbReference>
<gene>
    <name evidence="8" type="primary">LCBK1_0</name>
    <name evidence="8" type="ORF">CK203_000103</name>
</gene>
<evidence type="ECO:0000259" key="6">
    <source>
        <dbReference type="PROSITE" id="PS50146"/>
    </source>
</evidence>
<dbReference type="SUPFAM" id="SSF56672">
    <property type="entry name" value="DNA/RNA polymerases"/>
    <property type="match status" value="1"/>
</dbReference>
<dbReference type="PROSITE" id="PS50878">
    <property type="entry name" value="RT_POL"/>
    <property type="match status" value="1"/>
</dbReference>
<keyword evidence="4" id="KW-0067">ATP-binding</keyword>
<dbReference type="Gene3D" id="3.40.50.10330">
    <property type="entry name" value="Probable inorganic polyphosphate/atp-NAD kinase, domain 1"/>
    <property type="match status" value="1"/>
</dbReference>
<reference evidence="8 9" key="1">
    <citation type="journal article" date="2018" name="PLoS Genet.">
        <title>Population sequencing reveals clonal diversity and ancestral inbreeding in the grapevine cultivar Chardonnay.</title>
        <authorList>
            <person name="Roach M.J."/>
            <person name="Johnson D.L."/>
            <person name="Bohlmann J."/>
            <person name="van Vuuren H.J."/>
            <person name="Jones S.J."/>
            <person name="Pretorius I.S."/>
            <person name="Schmidt S.A."/>
            <person name="Borneman A.R."/>
        </authorList>
    </citation>
    <scope>NUCLEOTIDE SEQUENCE [LARGE SCALE GENOMIC DNA]</scope>
    <source>
        <strain evidence="9">cv. Chardonnay</strain>
        <tissue evidence="8">Leaf</tissue>
    </source>
</reference>
<feature type="region of interest" description="Disordered" evidence="5">
    <location>
        <begin position="1330"/>
        <end position="1371"/>
    </location>
</feature>
<dbReference type="InterPro" id="IPR045540">
    <property type="entry name" value="YegS/DAGK_C"/>
</dbReference>
<comment type="caution">
    <text evidence="8">The sequence shown here is derived from an EMBL/GenBank/DDBJ whole genome shotgun (WGS) entry which is preliminary data.</text>
</comment>
<dbReference type="PANTHER" id="PTHR12358:SF111">
    <property type="entry name" value="CERAMIDE KINASE, ISOFORM A"/>
    <property type="match status" value="1"/>
</dbReference>
<dbReference type="InterPro" id="IPR043502">
    <property type="entry name" value="DNA/RNA_pol_sf"/>
</dbReference>
<name>A0A438KR06_VITVI</name>
<dbReference type="Gene3D" id="3.60.10.10">
    <property type="entry name" value="Endonuclease/exonuclease/phosphatase"/>
    <property type="match status" value="1"/>
</dbReference>
<keyword evidence="3 8" id="KW-0418">Kinase</keyword>
<dbReference type="PANTHER" id="PTHR12358">
    <property type="entry name" value="SPHINGOSINE KINASE"/>
    <property type="match status" value="1"/>
</dbReference>
<evidence type="ECO:0000256" key="5">
    <source>
        <dbReference type="SAM" id="MobiDB-lite"/>
    </source>
</evidence>
<dbReference type="Pfam" id="PF19279">
    <property type="entry name" value="YegS_C"/>
    <property type="match status" value="1"/>
</dbReference>
<feature type="compositionally biased region" description="Polar residues" evidence="5">
    <location>
        <begin position="1408"/>
        <end position="1424"/>
    </location>
</feature>
<evidence type="ECO:0000256" key="2">
    <source>
        <dbReference type="ARBA" id="ARBA00022741"/>
    </source>
</evidence>
<dbReference type="GO" id="GO:0016301">
    <property type="term" value="F:kinase activity"/>
    <property type="evidence" value="ECO:0007669"/>
    <property type="project" value="UniProtKB-KW"/>
</dbReference>
<evidence type="ECO:0000256" key="3">
    <source>
        <dbReference type="ARBA" id="ARBA00022777"/>
    </source>
</evidence>
<dbReference type="Pfam" id="PF13966">
    <property type="entry name" value="zf-RVT"/>
    <property type="match status" value="1"/>
</dbReference>
<feature type="compositionally biased region" description="Polar residues" evidence="5">
    <location>
        <begin position="1341"/>
        <end position="1352"/>
    </location>
</feature>
<dbReference type="InterPro" id="IPR050187">
    <property type="entry name" value="Lipid_Phosphate_FormReg"/>
</dbReference>
<evidence type="ECO:0000313" key="8">
    <source>
        <dbReference type="EMBL" id="RVX23634.1"/>
    </source>
</evidence>
<protein>
    <submittedName>
        <fullName evidence="8">Sphingoid long-chain bases kinase 1</fullName>
    </submittedName>
</protein>
<sequence length="1607" mass="182237">MQGSWRTSGGLEGQDGAGRAWRGVGRGRKISLRRFGICGRCPEKRSPEKFAGKGCRRGRDPTAMRLSGVVREGNEGTGVKHGHWTNRPVQPGHRSDRWFERFVTGSIAKRSNRVDRTGNVNGRRLNRSLEILDWEEGQFTLSCRFRNVENGAIWIFTGVYGLFSKVEREALWDELGAIRGLWEDPWCIGGDFNITLFPRERSSQRRMNSAMRKFAEIVDDLGLMDLPFKGENLLGMGDKTIRPGQDWTGSLFPLVGQTNTMGLVNVGCPIRWWQGIEVRGSGSYKLATKMKEIKQKLKVWNREVFGKLESNKSLALQQVEFWDREESGRILTVEETELKKEAKDNYRKWVIMEETHWRQLSREIWLKEGDRNTGFFHRMASAHRRNNYLERIKINGEWLIEEQEIREGIASTFQSLLSEDMGWKADIGGLQLDQISQQEADILERPFTKDEIYVALMEMNGDKAPGLDGFTMAFWQSCWEFIKEEILEMFRDFYVHSSFLKSLNNTFLVLIPKKSGAEDLRDFRPISLLGGLYKLLAKVLANRMKKVVGKVVSTSQNAFVKGRQILDAFLIANEVIDTWQKQKEKGIICKLDIEKAYDSINWKFLVKVLQKMGFGSKWVGWMWSCLSSAKFSVLVNGVPAGFFPSTKGLRQGDPLSPYLFIMGMEVLDVLIRRAVEGAASGLRINLAKSEVIPVGEVVEVEELAVELGCRVGTLPSQYLGLPLGAPNRAPYIWDGVEERVRRRLALWKRQYISKGGRVTLIKSTLASMPIYQMSIFRMPKVVVRRIEKVQRDFLWGGGNMERKVHLVKWEVVCTDKDKGGLGLRKLALLNKTLLGKWIWRYACDKDSLWRQVIKVKCGQEGLDWRPKKANGAIGAGVWKEVWKESDWCWDNMSFRVGKGNMISFWTDVWCSESSLSQCFPHLFGMAAHQNLTVEEMWDQNSGQGNWNLHFLRDFNDWEIELVGEFLHTLRGFKPSLEEDSVLWRKGRSGQFWVKEAYSLLTKSDDMGFPYKSIWVARVPTKVAFFAWEASWGKVLTLDSLQRRVVRALWDIVFGLVDVKWVFPGTVKEVLASWRGSFVGKKRKKIWDAIPLCFIFSWYFMSAISSVSYTILVILQVLNGLLSRGNQKEAISIPIGIIPAGSDNSLVWTVLGVRDPVSAALAIVKVALCRKQQMGLSFHGACQLVCCKFVMEGLKLPNCLSIEFCVPLFEGGLTATDVFAVEWIQTGMIHFGMTVSYFGFVSDVLELSEKYQKRFGPLRYFVAGFLKFLCLPKYSYEVEYLPASKEASEGKASAEREIVDMSDLYTDIMRRSNTDGIPRASSLSSIDSIMTPSRMSGGDLDTTCSSTHASTEPSEYVRGLDPKSKRLSSGRSNVMAEPEVIHPQLPLSATPNWPRTRSKSRTDKGWTGLTATHDSTRSSWGNAATNDKEDISSTMSDPGPIWDAEPKWDTEPNWSVEHPIELPGPSEDIEAGVKKEVVPRYEDKWVVTKGHFLGVLVCNHSCKTVQSLSSQVVAPKAEYDDNTLDLLLVHGSGRLRLLRFFLLLQFGRHLSLPYVEYVKVKSVKIKPGKHTHNGCGIDGELLPTNGQVISSLLPEQCRLIGRPPNRHL</sequence>
<dbReference type="CDD" id="cd01650">
    <property type="entry name" value="RT_nLTR_like"/>
    <property type="match status" value="1"/>
</dbReference>
<dbReference type="SUPFAM" id="SSF56219">
    <property type="entry name" value="DNase I-like"/>
    <property type="match status" value="1"/>
</dbReference>
<dbReference type="GO" id="GO:0016020">
    <property type="term" value="C:membrane"/>
    <property type="evidence" value="ECO:0007669"/>
    <property type="project" value="GOC"/>
</dbReference>
<evidence type="ECO:0000313" key="9">
    <source>
        <dbReference type="Proteomes" id="UP000288805"/>
    </source>
</evidence>
<dbReference type="GO" id="GO:0005524">
    <property type="term" value="F:ATP binding"/>
    <property type="evidence" value="ECO:0007669"/>
    <property type="project" value="UniProtKB-KW"/>
</dbReference>
<dbReference type="SUPFAM" id="SSF111331">
    <property type="entry name" value="NAD kinase/diacylglycerol kinase-like"/>
    <property type="match status" value="1"/>
</dbReference>
<keyword evidence="2" id="KW-0547">Nucleotide-binding</keyword>
<keyword evidence="1" id="KW-0808">Transferase</keyword>
<evidence type="ECO:0000259" key="7">
    <source>
        <dbReference type="PROSITE" id="PS50878"/>
    </source>
</evidence>
<dbReference type="InterPro" id="IPR000477">
    <property type="entry name" value="RT_dom"/>
</dbReference>
<organism evidence="8 9">
    <name type="scientific">Vitis vinifera</name>
    <name type="common">Grape</name>
    <dbReference type="NCBI Taxonomy" id="29760"/>
    <lineage>
        <taxon>Eukaryota</taxon>
        <taxon>Viridiplantae</taxon>
        <taxon>Streptophyta</taxon>
        <taxon>Embryophyta</taxon>
        <taxon>Tracheophyta</taxon>
        <taxon>Spermatophyta</taxon>
        <taxon>Magnoliopsida</taxon>
        <taxon>eudicotyledons</taxon>
        <taxon>Gunneridae</taxon>
        <taxon>Pentapetalae</taxon>
        <taxon>rosids</taxon>
        <taxon>Vitales</taxon>
        <taxon>Vitaceae</taxon>
        <taxon>Viteae</taxon>
        <taxon>Vitis</taxon>
    </lineage>
</organism>
<dbReference type="InterPro" id="IPR016064">
    <property type="entry name" value="NAD/diacylglycerol_kinase_sf"/>
</dbReference>
<feature type="domain" description="Reverse transcriptase" evidence="7">
    <location>
        <begin position="492"/>
        <end position="738"/>
    </location>
</feature>
<dbReference type="Proteomes" id="UP000288805">
    <property type="component" value="Unassembled WGS sequence"/>
</dbReference>
<dbReference type="InterPro" id="IPR001206">
    <property type="entry name" value="Diacylglycerol_kinase_cat_dom"/>
</dbReference>
<dbReference type="InterPro" id="IPR017438">
    <property type="entry name" value="ATP-NAD_kinase_N"/>
</dbReference>
<dbReference type="Pfam" id="PF00078">
    <property type="entry name" value="RVT_1"/>
    <property type="match status" value="1"/>
</dbReference>
<dbReference type="GO" id="GO:0006665">
    <property type="term" value="P:sphingolipid metabolic process"/>
    <property type="evidence" value="ECO:0007669"/>
    <property type="project" value="UniProtKB-ARBA"/>
</dbReference>
<dbReference type="InterPro" id="IPR026960">
    <property type="entry name" value="RVT-Znf"/>
</dbReference>